<dbReference type="Proteomes" id="UP000271098">
    <property type="component" value="Unassembled WGS sequence"/>
</dbReference>
<sequence length="79" mass="9188">MRKSKRCERLLERLGWAERMRHQHIPGQFVSTSAECAGEVRAVMNSSFKAVKKKQISGHRGERVHICLFTFRIKSQKFG</sequence>
<proteinExistence type="predicted"/>
<gene>
    <name evidence="1" type="ORF">GPUH_LOCUS11992</name>
</gene>
<protein>
    <submittedName>
        <fullName evidence="3">Type II toxin-antitoxin system HicA family toxin</fullName>
    </submittedName>
</protein>
<dbReference type="AlphaFoldDB" id="A0A183DTF1"/>
<evidence type="ECO:0000313" key="1">
    <source>
        <dbReference type="EMBL" id="VDN19650.1"/>
    </source>
</evidence>
<accession>A0A183DTF1</accession>
<dbReference type="EMBL" id="UYRT01078957">
    <property type="protein sequence ID" value="VDN19650.1"/>
    <property type="molecule type" value="Genomic_DNA"/>
</dbReference>
<name>A0A183DTF1_9BILA</name>
<evidence type="ECO:0000313" key="2">
    <source>
        <dbReference type="Proteomes" id="UP000271098"/>
    </source>
</evidence>
<reference evidence="3" key="1">
    <citation type="submission" date="2016-06" db="UniProtKB">
        <authorList>
            <consortium name="WormBaseParasite"/>
        </authorList>
    </citation>
    <scope>IDENTIFICATION</scope>
</reference>
<dbReference type="WBParaSite" id="GPUH_0001200601-mRNA-1">
    <property type="protein sequence ID" value="GPUH_0001200601-mRNA-1"/>
    <property type="gene ID" value="GPUH_0001200601"/>
</dbReference>
<reference evidence="1 2" key="2">
    <citation type="submission" date="2018-11" db="EMBL/GenBank/DDBJ databases">
        <authorList>
            <consortium name="Pathogen Informatics"/>
        </authorList>
    </citation>
    <scope>NUCLEOTIDE SEQUENCE [LARGE SCALE GENOMIC DNA]</scope>
</reference>
<evidence type="ECO:0000313" key="3">
    <source>
        <dbReference type="WBParaSite" id="GPUH_0001200601-mRNA-1"/>
    </source>
</evidence>
<organism evidence="3">
    <name type="scientific">Gongylonema pulchrum</name>
    <dbReference type="NCBI Taxonomy" id="637853"/>
    <lineage>
        <taxon>Eukaryota</taxon>
        <taxon>Metazoa</taxon>
        <taxon>Ecdysozoa</taxon>
        <taxon>Nematoda</taxon>
        <taxon>Chromadorea</taxon>
        <taxon>Rhabditida</taxon>
        <taxon>Spirurina</taxon>
        <taxon>Spiruromorpha</taxon>
        <taxon>Spiruroidea</taxon>
        <taxon>Gongylonematidae</taxon>
        <taxon>Gongylonema</taxon>
    </lineage>
</organism>
<keyword evidence="2" id="KW-1185">Reference proteome</keyword>